<accession>A0AAV6VMD9</accession>
<organism evidence="3 4">
    <name type="scientific">Oedothorax gibbosus</name>
    <dbReference type="NCBI Taxonomy" id="931172"/>
    <lineage>
        <taxon>Eukaryota</taxon>
        <taxon>Metazoa</taxon>
        <taxon>Ecdysozoa</taxon>
        <taxon>Arthropoda</taxon>
        <taxon>Chelicerata</taxon>
        <taxon>Arachnida</taxon>
        <taxon>Araneae</taxon>
        <taxon>Araneomorphae</taxon>
        <taxon>Entelegynae</taxon>
        <taxon>Araneoidea</taxon>
        <taxon>Linyphiidae</taxon>
        <taxon>Erigoninae</taxon>
        <taxon>Oedothorax</taxon>
    </lineage>
</organism>
<dbReference type="EMBL" id="JAFNEN010000059">
    <property type="protein sequence ID" value="KAG8197094.1"/>
    <property type="molecule type" value="Genomic_DNA"/>
</dbReference>
<evidence type="ECO:0000256" key="1">
    <source>
        <dbReference type="PROSITE-ProRule" id="PRU00042"/>
    </source>
</evidence>
<comment type="caution">
    <text evidence="3">The sequence shown here is derived from an EMBL/GenBank/DDBJ whole genome shotgun (WGS) entry which is preliminary data.</text>
</comment>
<dbReference type="PANTHER" id="PTHR34153">
    <property type="entry name" value="SI:CH211-262H13.3-RELATED-RELATED"/>
    <property type="match status" value="1"/>
</dbReference>
<keyword evidence="1" id="KW-0479">Metal-binding</keyword>
<dbReference type="AlphaFoldDB" id="A0AAV6VMD9"/>
<keyword evidence="1" id="KW-0863">Zinc-finger</keyword>
<gene>
    <name evidence="3" type="ORF">JTE90_004358</name>
</gene>
<dbReference type="PROSITE" id="PS00028">
    <property type="entry name" value="ZINC_FINGER_C2H2_1"/>
    <property type="match status" value="1"/>
</dbReference>
<name>A0AAV6VMD9_9ARAC</name>
<protein>
    <recommendedName>
        <fullName evidence="2">C2H2-type domain-containing protein</fullName>
    </recommendedName>
</protein>
<sequence>MTESEAQLFPSYDLFNHYEHEQIFEAEEGQIFSQTITPPSEGQPLPTFCCEFCPKSFFKKRYLVDHLNIHTVFQDNVFELLGNLRKEMTELKHMMLPGPRNIQRELPNECPILPLRDVEDLVRFENFLLDEEAFNTLCTNLSTIGGNSIKDCTKRVLQKVISNPLSRTCNWKGRGDKLPFSGFLTTLKLIADAVRMHKDFEKATDLEVFDTVKKWLMHSADRDGIRYERRKHIYRLV</sequence>
<dbReference type="SUPFAM" id="SSF57667">
    <property type="entry name" value="beta-beta-alpha zinc fingers"/>
    <property type="match status" value="1"/>
</dbReference>
<keyword evidence="4" id="KW-1185">Reference proteome</keyword>
<dbReference type="Pfam" id="PF16064">
    <property type="entry name" value="DUF4806"/>
    <property type="match status" value="1"/>
</dbReference>
<dbReference type="InterPro" id="IPR032071">
    <property type="entry name" value="DUF4806"/>
</dbReference>
<evidence type="ECO:0000313" key="3">
    <source>
        <dbReference type="EMBL" id="KAG8197094.1"/>
    </source>
</evidence>
<dbReference type="PROSITE" id="PS50157">
    <property type="entry name" value="ZINC_FINGER_C2H2_2"/>
    <property type="match status" value="1"/>
</dbReference>
<proteinExistence type="predicted"/>
<dbReference type="Proteomes" id="UP000827092">
    <property type="component" value="Unassembled WGS sequence"/>
</dbReference>
<dbReference type="InterPro" id="IPR036236">
    <property type="entry name" value="Znf_C2H2_sf"/>
</dbReference>
<dbReference type="InterPro" id="IPR013087">
    <property type="entry name" value="Znf_C2H2_type"/>
</dbReference>
<reference evidence="3 4" key="1">
    <citation type="journal article" date="2022" name="Nat. Ecol. Evol.">
        <title>A masculinizing supergene underlies an exaggerated male reproductive morph in a spider.</title>
        <authorList>
            <person name="Hendrickx F."/>
            <person name="De Corte Z."/>
            <person name="Sonet G."/>
            <person name="Van Belleghem S.M."/>
            <person name="Kostlbacher S."/>
            <person name="Vangestel C."/>
        </authorList>
    </citation>
    <scope>NUCLEOTIDE SEQUENCE [LARGE SCALE GENOMIC DNA]</scope>
    <source>
        <strain evidence="3">W744_W776</strain>
    </source>
</reference>
<keyword evidence="1" id="KW-0862">Zinc</keyword>
<evidence type="ECO:0000259" key="2">
    <source>
        <dbReference type="PROSITE" id="PS50157"/>
    </source>
</evidence>
<dbReference type="PANTHER" id="PTHR34153:SF2">
    <property type="entry name" value="SI:CH211-262H13.3-RELATED"/>
    <property type="match status" value="1"/>
</dbReference>
<dbReference type="GO" id="GO:0008270">
    <property type="term" value="F:zinc ion binding"/>
    <property type="evidence" value="ECO:0007669"/>
    <property type="project" value="UniProtKB-KW"/>
</dbReference>
<feature type="domain" description="C2H2-type" evidence="2">
    <location>
        <begin position="48"/>
        <end position="71"/>
    </location>
</feature>
<evidence type="ECO:0000313" key="4">
    <source>
        <dbReference type="Proteomes" id="UP000827092"/>
    </source>
</evidence>